<feature type="region of interest" description="Disordered" evidence="1">
    <location>
        <begin position="1"/>
        <end position="25"/>
    </location>
</feature>
<evidence type="ECO:0000313" key="2">
    <source>
        <dbReference type="EMBL" id="OWL99204.1"/>
    </source>
</evidence>
<feature type="compositionally biased region" description="Basic and acidic residues" evidence="1">
    <location>
        <begin position="14"/>
        <end position="25"/>
    </location>
</feature>
<evidence type="ECO:0000256" key="1">
    <source>
        <dbReference type="SAM" id="MobiDB-lite"/>
    </source>
</evidence>
<evidence type="ECO:0000313" key="3">
    <source>
        <dbReference type="Proteomes" id="UP000197208"/>
    </source>
</evidence>
<dbReference type="Proteomes" id="UP000197208">
    <property type="component" value="Unassembled WGS sequence"/>
</dbReference>
<accession>A0A2D0A8H5</accession>
<sequence length="174" mass="20177">MPRTPRTPRTPEQASERNAQRWNDRQRARLPLFMDAGLEGDLIRTGVLRDRQPHHQVRLNEDLRERLAALEVAAAVRGEQFRRAMKSHCPETYPAALRQLRRLRALAPSLRRAIHTSDHWLTALRRALPEGALLNILDEIWPEHAQTLRQLSDIDARIQRKTALGQVNPWHPVD</sequence>
<organism evidence="2 3">
    <name type="scientific">Deinococcus indicus</name>
    <dbReference type="NCBI Taxonomy" id="223556"/>
    <lineage>
        <taxon>Bacteria</taxon>
        <taxon>Thermotogati</taxon>
        <taxon>Deinococcota</taxon>
        <taxon>Deinococci</taxon>
        <taxon>Deinococcales</taxon>
        <taxon>Deinococcaceae</taxon>
        <taxon>Deinococcus</taxon>
    </lineage>
</organism>
<gene>
    <name evidence="2" type="ORF">CBQ26_00045</name>
</gene>
<reference evidence="2 3" key="1">
    <citation type="submission" date="2017-05" db="EMBL/GenBank/DDBJ databases">
        <title>De novo genome assembly of Deniococcus indicus strain DR1.</title>
        <authorList>
            <person name="Chauhan D."/>
            <person name="Yennamalli R.M."/>
            <person name="Priyadarshini R."/>
        </authorList>
    </citation>
    <scope>NUCLEOTIDE SEQUENCE [LARGE SCALE GENOMIC DNA]</scope>
    <source>
        <strain evidence="2 3">DR1</strain>
    </source>
</reference>
<dbReference type="OrthoDB" id="73809at2"/>
<name>A0A2D0A8H5_9DEIO</name>
<dbReference type="RefSeq" id="WP_088246577.1">
    <property type="nucleotide sequence ID" value="NZ_NHMK01000001.1"/>
</dbReference>
<keyword evidence="3" id="KW-1185">Reference proteome</keyword>
<comment type="caution">
    <text evidence="2">The sequence shown here is derived from an EMBL/GenBank/DDBJ whole genome shotgun (WGS) entry which is preliminary data.</text>
</comment>
<proteinExistence type="predicted"/>
<dbReference type="EMBL" id="NHMK01000001">
    <property type="protein sequence ID" value="OWL99204.1"/>
    <property type="molecule type" value="Genomic_DNA"/>
</dbReference>
<dbReference type="AlphaFoldDB" id="A0A2D0A8H5"/>
<protein>
    <submittedName>
        <fullName evidence="2">Uncharacterized protein</fullName>
    </submittedName>
</protein>